<dbReference type="EMBL" id="UINC01018581">
    <property type="protein sequence ID" value="SVA78175.1"/>
    <property type="molecule type" value="Genomic_DNA"/>
</dbReference>
<dbReference type="PROSITE" id="PS51732">
    <property type="entry name" value="ASN_GLN_ASE_3"/>
    <property type="match status" value="1"/>
</dbReference>
<dbReference type="PRINTS" id="PR00139">
    <property type="entry name" value="ASNGLNASE"/>
</dbReference>
<feature type="domain" description="L-asparaginase N-terminal" evidence="1">
    <location>
        <begin position="3"/>
        <end position="154"/>
    </location>
</feature>
<protein>
    <recommendedName>
        <fullName evidence="1">L-asparaginase N-terminal domain-containing protein</fullName>
    </recommendedName>
</protein>
<organism evidence="2">
    <name type="scientific">marine metagenome</name>
    <dbReference type="NCBI Taxonomy" id="408172"/>
    <lineage>
        <taxon>unclassified sequences</taxon>
        <taxon>metagenomes</taxon>
        <taxon>ecological metagenomes</taxon>
    </lineage>
</organism>
<dbReference type="Pfam" id="PF00710">
    <property type="entry name" value="Asparaginase"/>
    <property type="match status" value="1"/>
</dbReference>
<reference evidence="2" key="1">
    <citation type="submission" date="2018-05" db="EMBL/GenBank/DDBJ databases">
        <authorList>
            <person name="Lanie J.A."/>
            <person name="Ng W.-L."/>
            <person name="Kazmierczak K.M."/>
            <person name="Andrzejewski T.M."/>
            <person name="Davidsen T.M."/>
            <person name="Wayne K.J."/>
            <person name="Tettelin H."/>
            <person name="Glass J.I."/>
            <person name="Rusch D."/>
            <person name="Podicherti R."/>
            <person name="Tsui H.-C.T."/>
            <person name="Winkler M.E."/>
        </authorList>
    </citation>
    <scope>NUCLEOTIDE SEQUENCE</scope>
</reference>
<evidence type="ECO:0000313" key="2">
    <source>
        <dbReference type="EMBL" id="SVA78175.1"/>
    </source>
</evidence>
<dbReference type="InterPro" id="IPR006034">
    <property type="entry name" value="Asparaginase/glutaminase-like"/>
</dbReference>
<dbReference type="InterPro" id="IPR027474">
    <property type="entry name" value="L-asparaginase_N"/>
</dbReference>
<dbReference type="AlphaFoldDB" id="A0A381YME1"/>
<dbReference type="InterPro" id="IPR037152">
    <property type="entry name" value="L-asparaginase_N_sf"/>
</dbReference>
<dbReference type="SUPFAM" id="SSF53774">
    <property type="entry name" value="Glutaminase/Asparaginase"/>
    <property type="match status" value="1"/>
</dbReference>
<dbReference type="PIRSF" id="PIRSF500176">
    <property type="entry name" value="L_ASNase"/>
    <property type="match status" value="1"/>
</dbReference>
<dbReference type="Gene3D" id="3.40.50.1170">
    <property type="entry name" value="L-asparaginase, N-terminal domain"/>
    <property type="match status" value="1"/>
</dbReference>
<dbReference type="InterPro" id="IPR036152">
    <property type="entry name" value="Asp/glu_Ase-like_sf"/>
</dbReference>
<gene>
    <name evidence="2" type="ORF">METZ01_LOCUS131029</name>
</gene>
<dbReference type="PIRSF" id="PIRSF001220">
    <property type="entry name" value="L-ASNase_gatD"/>
    <property type="match status" value="1"/>
</dbReference>
<evidence type="ECO:0000259" key="1">
    <source>
        <dbReference type="Pfam" id="PF00710"/>
    </source>
</evidence>
<sequence length="163" mass="18152">MSIRLYITGGTIDKVYNQTNGELEFNQTHFPEMLSRARIGVEIKTEILLFKDSLDMDDDDRELILKSCVECEEERILITHGTDTMCETAKLLGANLKNKVVVLFGSMVPYTVSNSDAFFNLGCALGSLNLLENGVYVAMNGRTLPWSDVEKNISLGIFQSSNS</sequence>
<name>A0A381YME1_9ZZZZ</name>
<proteinExistence type="predicted"/>
<accession>A0A381YME1</accession>